<dbReference type="AlphaFoldDB" id="A0A431UQ41"/>
<dbReference type="OrthoDB" id="2982678at2"/>
<sequence length="264" mass="30372">MNKVSLSNKQLQSFINMTEERILKKGKQTVIDKLTSMGMQNIEIEGRGKKAVYTFEIPDGFYKLLMIPKSNLPRYSEIAIECIEILIQGNIRNGIVMFQTELIGELASKYGTHIDGVSTTFNRIKGYLDECGLLTIGEEKSNRVKIGNNWVVEKPKFDEHAKELRKECELLTQLIPQVSSVAFWRNKAEVNITPPVAINHQLDGKYYYVSKSVIAKPQLLDDIHFAQTELLKTFDLNHVRNEILKRHEQYKQEINQGIQQQMTL</sequence>
<proteinExistence type="predicted"/>
<dbReference type="EMBL" id="RXNR01000033">
    <property type="protein sequence ID" value="RTQ92244.1"/>
    <property type="molecule type" value="Genomic_DNA"/>
</dbReference>
<organism evidence="1 2">
    <name type="scientific">Lysinibacillus telephonicus</name>
    <dbReference type="NCBI Taxonomy" id="1714840"/>
    <lineage>
        <taxon>Bacteria</taxon>
        <taxon>Bacillati</taxon>
        <taxon>Bacillota</taxon>
        <taxon>Bacilli</taxon>
        <taxon>Bacillales</taxon>
        <taxon>Bacillaceae</taxon>
        <taxon>Lysinibacillus</taxon>
    </lineage>
</organism>
<evidence type="ECO:0000313" key="2">
    <source>
        <dbReference type="Proteomes" id="UP000276349"/>
    </source>
</evidence>
<comment type="caution">
    <text evidence="1">The sequence shown here is derived from an EMBL/GenBank/DDBJ whole genome shotgun (WGS) entry which is preliminary data.</text>
</comment>
<dbReference type="Proteomes" id="UP000276349">
    <property type="component" value="Unassembled WGS sequence"/>
</dbReference>
<protein>
    <submittedName>
        <fullName evidence="1">Uncharacterized protein</fullName>
    </submittedName>
</protein>
<gene>
    <name evidence="1" type="ORF">EKG35_12210</name>
</gene>
<keyword evidence="2" id="KW-1185">Reference proteome</keyword>
<name>A0A431UQ41_9BACI</name>
<evidence type="ECO:0000313" key="1">
    <source>
        <dbReference type="EMBL" id="RTQ92244.1"/>
    </source>
</evidence>
<accession>A0A431UQ41</accession>
<dbReference type="RefSeq" id="WP_126294747.1">
    <property type="nucleotide sequence ID" value="NZ_RXNR01000033.1"/>
</dbReference>
<reference evidence="1 2" key="1">
    <citation type="submission" date="2018-12" db="EMBL/GenBank/DDBJ databases">
        <authorList>
            <person name="Yu L."/>
        </authorList>
    </citation>
    <scope>NUCLEOTIDE SEQUENCE [LARGE SCALE GENOMIC DNA]</scope>
    <source>
        <strain evidence="1 2">S5H2222</strain>
    </source>
</reference>